<evidence type="ECO:0000313" key="3">
    <source>
        <dbReference type="Proteomes" id="UP000188879"/>
    </source>
</evidence>
<keyword evidence="1" id="KW-1133">Transmembrane helix</keyword>
<organism evidence="2 3">
    <name type="scientific">Teichococcus deserti</name>
    <dbReference type="NCBI Taxonomy" id="1817963"/>
    <lineage>
        <taxon>Bacteria</taxon>
        <taxon>Pseudomonadati</taxon>
        <taxon>Pseudomonadota</taxon>
        <taxon>Alphaproteobacteria</taxon>
        <taxon>Acetobacterales</taxon>
        <taxon>Roseomonadaceae</taxon>
        <taxon>Roseomonas</taxon>
    </lineage>
</organism>
<dbReference type="RefSeq" id="WP_076956166.1">
    <property type="nucleotide sequence ID" value="NZ_MLCO01000027.1"/>
</dbReference>
<keyword evidence="1" id="KW-0472">Membrane</keyword>
<dbReference type="AlphaFoldDB" id="A0A1V2H8E1"/>
<protein>
    <submittedName>
        <fullName evidence="2">Uncharacterized protein</fullName>
    </submittedName>
</protein>
<accession>A0A1V2H8E1</accession>
<dbReference type="Proteomes" id="UP000188879">
    <property type="component" value="Unassembled WGS sequence"/>
</dbReference>
<name>A0A1V2H8E1_9PROT</name>
<feature type="transmembrane region" description="Helical" evidence="1">
    <location>
        <begin position="62"/>
        <end position="84"/>
    </location>
</feature>
<keyword evidence="3" id="KW-1185">Reference proteome</keyword>
<evidence type="ECO:0000313" key="2">
    <source>
        <dbReference type="EMBL" id="ONG57290.1"/>
    </source>
</evidence>
<dbReference type="OrthoDB" id="9916032at2"/>
<keyword evidence="1" id="KW-0812">Transmembrane</keyword>
<feature type="transmembrane region" description="Helical" evidence="1">
    <location>
        <begin position="90"/>
        <end position="110"/>
    </location>
</feature>
<sequence>MACAPQRGLARLRHHDAALKPTPPPFTIDPGRLYDVREDGRVFTEQAHDALPQRERRHLIRACWYLAVAANAVTMAGAAAGYVLAGRGVAAGFGLAVVVSLPLLAVAPLLDWRRQRGRRQWHDHRPTGFG</sequence>
<comment type="caution">
    <text evidence="2">The sequence shown here is derived from an EMBL/GenBank/DDBJ whole genome shotgun (WGS) entry which is preliminary data.</text>
</comment>
<reference evidence="2 3" key="1">
    <citation type="submission" date="2016-10" db="EMBL/GenBank/DDBJ databases">
        <title>Draft Genome sequence of Roseomonas sp. strain M3.</title>
        <authorList>
            <person name="Subhash Y."/>
            <person name="Lee S."/>
        </authorList>
    </citation>
    <scope>NUCLEOTIDE SEQUENCE [LARGE SCALE GENOMIC DNA]</scope>
    <source>
        <strain evidence="2 3">M3</strain>
    </source>
</reference>
<proteinExistence type="predicted"/>
<gene>
    <name evidence="2" type="ORF">BKE38_04380</name>
</gene>
<dbReference type="EMBL" id="MLCO01000027">
    <property type="protein sequence ID" value="ONG57290.1"/>
    <property type="molecule type" value="Genomic_DNA"/>
</dbReference>
<evidence type="ECO:0000256" key="1">
    <source>
        <dbReference type="SAM" id="Phobius"/>
    </source>
</evidence>